<dbReference type="PANTHER" id="PTHR30349:SF90">
    <property type="entry name" value="TYROSINE RECOMBINASE XERD"/>
    <property type="match status" value="1"/>
</dbReference>
<dbReference type="EMBL" id="CP016173">
    <property type="protein sequence ID" value="ANN80841.1"/>
    <property type="molecule type" value="Genomic_DNA"/>
</dbReference>
<evidence type="ECO:0000256" key="1">
    <source>
        <dbReference type="ARBA" id="ARBA00022908"/>
    </source>
</evidence>
<evidence type="ECO:0000313" key="4">
    <source>
        <dbReference type="EMBL" id="ANN80841.1"/>
    </source>
</evidence>
<dbReference type="InterPro" id="IPR050090">
    <property type="entry name" value="Tyrosine_recombinase_XerCD"/>
</dbReference>
<keyword evidence="5" id="KW-1185">Reference proteome</keyword>
<gene>
    <name evidence="4" type="ORF">BAU07_26320</name>
</gene>
<protein>
    <recommendedName>
        <fullName evidence="3">Tyr recombinase domain-containing protein</fullName>
    </recommendedName>
</protein>
<dbReference type="Gene3D" id="1.10.443.10">
    <property type="entry name" value="Intergrase catalytic core"/>
    <property type="match status" value="1"/>
</dbReference>
<dbReference type="Proteomes" id="UP000091926">
    <property type="component" value="Plasmid unnamed1"/>
</dbReference>
<dbReference type="InterPro" id="IPR011010">
    <property type="entry name" value="DNA_brk_join_enz"/>
</dbReference>
<dbReference type="GO" id="GO:0015074">
    <property type="term" value="P:DNA integration"/>
    <property type="evidence" value="ECO:0007669"/>
    <property type="project" value="UniProtKB-KW"/>
</dbReference>
<dbReference type="GO" id="GO:0003677">
    <property type="term" value="F:DNA binding"/>
    <property type="evidence" value="ECO:0007669"/>
    <property type="project" value="InterPro"/>
</dbReference>
<dbReference type="InterPro" id="IPR013762">
    <property type="entry name" value="Integrase-like_cat_sf"/>
</dbReference>
<feature type="domain" description="Tyr recombinase" evidence="3">
    <location>
        <begin position="29"/>
        <end position="237"/>
    </location>
</feature>
<dbReference type="GO" id="GO:0006310">
    <property type="term" value="P:DNA recombination"/>
    <property type="evidence" value="ECO:0007669"/>
    <property type="project" value="UniProtKB-KW"/>
</dbReference>
<sequence length="249" mass="28261">MCSYLQDAGYLQFNVFKLSMKPAVISSERQQRALHLDSWFWLWDWVCNRPERSTRDRAVAARARWLFALLYHAGLRREEAANGVMGDFLRTDSGWLLRVIGKGQKERMVAVNSSLLQELMRYRKSWGLADFPLPGENIPLVATINVGARSRALTPRSIGLIVHELAKSAAGDCPDEHIRSQVMRMTTHWMRHTNATHRLAAGASLETTQDELGHADPRTTRIYAKTIDRKRQEDAQKLADLQANLGALP</sequence>
<dbReference type="PANTHER" id="PTHR30349">
    <property type="entry name" value="PHAGE INTEGRASE-RELATED"/>
    <property type="match status" value="1"/>
</dbReference>
<evidence type="ECO:0000256" key="2">
    <source>
        <dbReference type="ARBA" id="ARBA00023172"/>
    </source>
</evidence>
<accession>A0A193GMX5</accession>
<reference evidence="4 5" key="1">
    <citation type="submission" date="2016-06" db="EMBL/GenBank/DDBJ databases">
        <title>Complete genome sequences of Bordetella bronchialis and Bordetella flabilis.</title>
        <authorList>
            <person name="LiPuma J.J."/>
            <person name="Spilker T."/>
        </authorList>
    </citation>
    <scope>NUCLEOTIDE SEQUENCE [LARGE SCALE GENOMIC DNA]</scope>
    <source>
        <strain evidence="4 5">AU10664</strain>
        <plasmid evidence="4 5">unnamed1</plasmid>
    </source>
</reference>
<name>A0A193GMX5_9BORD</name>
<dbReference type="SUPFAM" id="SSF56349">
    <property type="entry name" value="DNA breaking-rejoining enzymes"/>
    <property type="match status" value="1"/>
</dbReference>
<dbReference type="PROSITE" id="PS51898">
    <property type="entry name" value="TYR_RECOMBINASE"/>
    <property type="match status" value="1"/>
</dbReference>
<proteinExistence type="predicted"/>
<dbReference type="Pfam" id="PF00589">
    <property type="entry name" value="Phage_integrase"/>
    <property type="match status" value="1"/>
</dbReference>
<keyword evidence="2" id="KW-0233">DNA recombination</keyword>
<organism evidence="4 5">
    <name type="scientific">Bordetella flabilis</name>
    <dbReference type="NCBI Taxonomy" id="463014"/>
    <lineage>
        <taxon>Bacteria</taxon>
        <taxon>Pseudomonadati</taxon>
        <taxon>Pseudomonadota</taxon>
        <taxon>Betaproteobacteria</taxon>
        <taxon>Burkholderiales</taxon>
        <taxon>Alcaligenaceae</taxon>
        <taxon>Bordetella</taxon>
    </lineage>
</organism>
<dbReference type="KEGG" id="bfz:BAU07_26320"/>
<keyword evidence="4" id="KW-0614">Plasmid</keyword>
<geneLocation type="plasmid" evidence="4 5">
    <name>unnamed1</name>
</geneLocation>
<evidence type="ECO:0000259" key="3">
    <source>
        <dbReference type="PROSITE" id="PS51898"/>
    </source>
</evidence>
<dbReference type="AlphaFoldDB" id="A0A193GMX5"/>
<keyword evidence="1" id="KW-0229">DNA integration</keyword>
<evidence type="ECO:0000313" key="5">
    <source>
        <dbReference type="Proteomes" id="UP000091926"/>
    </source>
</evidence>
<dbReference type="InterPro" id="IPR002104">
    <property type="entry name" value="Integrase_catalytic"/>
</dbReference>